<reference evidence="8 9" key="1">
    <citation type="journal article" date="2014" name="Front. Genet.">
        <title>Genome and metabolic network of "Candidatus Phaeomarinobacter ectocarpi" Ec32, a new candidate genus of Alphaproteobacteria frequently associated with brown algae.</title>
        <authorList>
            <person name="Dittami S.M."/>
            <person name="Barbeyron T."/>
            <person name="Boyen C."/>
            <person name="Cambefort J."/>
            <person name="Collet G."/>
            <person name="Delage L."/>
            <person name="Gobet A."/>
            <person name="Groisillier A."/>
            <person name="Leblanc C."/>
            <person name="Michel G."/>
            <person name="Scornet D."/>
            <person name="Siegel A."/>
            <person name="Tapia J.E."/>
            <person name="Tonon T."/>
        </authorList>
    </citation>
    <scope>NUCLEOTIDE SEQUENCE [LARGE SCALE GENOMIC DNA]</scope>
    <source>
        <strain evidence="8 9">Ec32</strain>
    </source>
</reference>
<dbReference type="RefSeq" id="WP_052535544.1">
    <property type="nucleotide sequence ID" value="NZ_HG966617.1"/>
</dbReference>
<keyword evidence="9" id="KW-1185">Reference proteome</keyword>
<dbReference type="PANTHER" id="PTHR21266:SF60">
    <property type="entry name" value="3-KETOSTEROID-9-ALPHA-MONOOXYGENASE, OXYGENASE COMPONENT"/>
    <property type="match status" value="1"/>
</dbReference>
<dbReference type="InterPro" id="IPR050584">
    <property type="entry name" value="Cholesterol_7-desaturase"/>
</dbReference>
<dbReference type="KEGG" id="pect:BN1012_Phect1669"/>
<dbReference type="EMBL" id="HG966617">
    <property type="protein sequence ID" value="CDO59883.1"/>
    <property type="molecule type" value="Genomic_DNA"/>
</dbReference>
<name>X5M8Z8_9HYPH</name>
<dbReference type="AlphaFoldDB" id="X5M8Z8"/>
<dbReference type="HOGENOM" id="CLU_839133_0_0_5"/>
<dbReference type="Pfam" id="PF00355">
    <property type="entry name" value="Rieske"/>
    <property type="match status" value="1"/>
</dbReference>
<dbReference type="GO" id="GO:0016491">
    <property type="term" value="F:oxidoreductase activity"/>
    <property type="evidence" value="ECO:0007669"/>
    <property type="project" value="UniProtKB-KW"/>
</dbReference>
<dbReference type="GO" id="GO:0046872">
    <property type="term" value="F:metal ion binding"/>
    <property type="evidence" value="ECO:0007669"/>
    <property type="project" value="UniProtKB-KW"/>
</dbReference>
<sequence>MPDDGSMAGAGARPKGAHIEMPRNNPTVRPGELMPREGENGVYSQSWFPICLSSELDVGTIRGENFLDGKVIAWRGEDGVARVMSAFCPHVGADLSVGCVTGNHVQCAFHKWEYDKDGACAKTFIGDPAPKMAQLYKFPTQERHGIVWAFNGDEPLWDIPDFEKPSDDVIVRSIRVPNLFQCDPWVFAANTPDMQHFKAVHGMSFGGDDPHDAVEWNPYGFRYKLKGKHQDGVDIDWTLGIRGTSIFWQEGPYGDHWFGAMVGFGLPEAGKHEAFAAVALEKPDGSAASQKRYEEQCAITDMLLVRTVGEDTNILNSIHYRQGTLTAGDKTLKRYLKIVRDYPRAHPSGPFIS</sequence>
<evidence type="ECO:0000256" key="3">
    <source>
        <dbReference type="ARBA" id="ARBA00023002"/>
    </source>
</evidence>
<keyword evidence="1" id="KW-0001">2Fe-2S</keyword>
<evidence type="ECO:0000259" key="7">
    <source>
        <dbReference type="PROSITE" id="PS51296"/>
    </source>
</evidence>
<dbReference type="OrthoDB" id="9800776at2"/>
<accession>X5M8Z8</accession>
<dbReference type="PANTHER" id="PTHR21266">
    <property type="entry name" value="IRON-SULFUR DOMAIN CONTAINING PROTEIN"/>
    <property type="match status" value="1"/>
</dbReference>
<dbReference type="InterPro" id="IPR036922">
    <property type="entry name" value="Rieske_2Fe-2S_sf"/>
</dbReference>
<dbReference type="GO" id="GO:0051537">
    <property type="term" value="F:2 iron, 2 sulfur cluster binding"/>
    <property type="evidence" value="ECO:0007669"/>
    <property type="project" value="UniProtKB-KW"/>
</dbReference>
<dbReference type="PROSITE" id="PS51296">
    <property type="entry name" value="RIESKE"/>
    <property type="match status" value="1"/>
</dbReference>
<dbReference type="SUPFAM" id="SSF50022">
    <property type="entry name" value="ISP domain"/>
    <property type="match status" value="1"/>
</dbReference>
<protein>
    <submittedName>
        <fullName evidence="8">FIG01318144: Rieske (2Fe-2S) domain-containing protein</fullName>
    </submittedName>
</protein>
<organism evidence="8 9">
    <name type="scientific">Candidatus Phaeomarinibacter ectocarpi</name>
    <dbReference type="NCBI Taxonomy" id="1458461"/>
    <lineage>
        <taxon>Bacteria</taxon>
        <taxon>Pseudomonadati</taxon>
        <taxon>Pseudomonadota</taxon>
        <taxon>Alphaproteobacteria</taxon>
        <taxon>Hyphomicrobiales</taxon>
        <taxon>Parvibaculaceae</taxon>
        <taxon>Candidatus Phaeomarinibacter</taxon>
    </lineage>
</organism>
<evidence type="ECO:0000256" key="2">
    <source>
        <dbReference type="ARBA" id="ARBA00022723"/>
    </source>
</evidence>
<keyword evidence="5" id="KW-0411">Iron-sulfur</keyword>
<gene>
    <name evidence="8" type="ORF">BN1012_Phect1669</name>
</gene>
<dbReference type="Gene3D" id="2.102.10.10">
    <property type="entry name" value="Rieske [2Fe-2S] iron-sulphur domain"/>
    <property type="match status" value="1"/>
</dbReference>
<keyword evidence="3" id="KW-0560">Oxidoreductase</keyword>
<evidence type="ECO:0000313" key="8">
    <source>
        <dbReference type="EMBL" id="CDO59883.1"/>
    </source>
</evidence>
<evidence type="ECO:0000313" key="9">
    <source>
        <dbReference type="Proteomes" id="UP000032160"/>
    </source>
</evidence>
<evidence type="ECO:0000256" key="6">
    <source>
        <dbReference type="SAM" id="MobiDB-lite"/>
    </source>
</evidence>
<proteinExistence type="predicted"/>
<dbReference type="Proteomes" id="UP000032160">
    <property type="component" value="Chromosome I"/>
</dbReference>
<feature type="region of interest" description="Disordered" evidence="6">
    <location>
        <begin position="1"/>
        <end position="30"/>
    </location>
</feature>
<keyword evidence="4" id="KW-0408">Iron</keyword>
<dbReference type="STRING" id="1458461.BN1012_Phect1669"/>
<keyword evidence="2" id="KW-0479">Metal-binding</keyword>
<feature type="domain" description="Rieske" evidence="7">
    <location>
        <begin position="47"/>
        <end position="149"/>
    </location>
</feature>
<evidence type="ECO:0000256" key="4">
    <source>
        <dbReference type="ARBA" id="ARBA00023004"/>
    </source>
</evidence>
<evidence type="ECO:0000256" key="1">
    <source>
        <dbReference type="ARBA" id="ARBA00022714"/>
    </source>
</evidence>
<evidence type="ECO:0000256" key="5">
    <source>
        <dbReference type="ARBA" id="ARBA00023014"/>
    </source>
</evidence>
<dbReference type="InterPro" id="IPR017941">
    <property type="entry name" value="Rieske_2Fe-2S"/>
</dbReference>
<dbReference type="PATRIC" id="fig|1458461.3.peg.1669"/>